<reference evidence="8 9" key="1">
    <citation type="submission" date="2023-07" db="EMBL/GenBank/DDBJ databases">
        <title>Sequencing the genomes of 1000 actinobacteria strains.</title>
        <authorList>
            <person name="Klenk H.-P."/>
        </authorList>
    </citation>
    <scope>NUCLEOTIDE SEQUENCE [LARGE SCALE GENOMIC DNA]</scope>
    <source>
        <strain evidence="8 9">DSM 44508</strain>
    </source>
</reference>
<dbReference type="NCBIfam" id="TIGR00460">
    <property type="entry name" value="fmt"/>
    <property type="match status" value="1"/>
</dbReference>
<feature type="domain" description="Formyl transferase N-terminal" evidence="6">
    <location>
        <begin position="3"/>
        <end position="185"/>
    </location>
</feature>
<evidence type="ECO:0000256" key="4">
    <source>
        <dbReference type="ARBA" id="ARBA00022917"/>
    </source>
</evidence>
<evidence type="ECO:0000256" key="2">
    <source>
        <dbReference type="ARBA" id="ARBA00012261"/>
    </source>
</evidence>
<dbReference type="InterPro" id="IPR011034">
    <property type="entry name" value="Formyl_transferase-like_C_sf"/>
</dbReference>
<comment type="catalytic activity">
    <reaction evidence="5">
        <text>L-methionyl-tRNA(fMet) + (6R)-10-formyltetrahydrofolate = N-formyl-L-methionyl-tRNA(fMet) + (6S)-5,6,7,8-tetrahydrofolate + H(+)</text>
        <dbReference type="Rhea" id="RHEA:24380"/>
        <dbReference type="Rhea" id="RHEA-COMP:9952"/>
        <dbReference type="Rhea" id="RHEA-COMP:9953"/>
        <dbReference type="ChEBI" id="CHEBI:15378"/>
        <dbReference type="ChEBI" id="CHEBI:57453"/>
        <dbReference type="ChEBI" id="CHEBI:78530"/>
        <dbReference type="ChEBI" id="CHEBI:78844"/>
        <dbReference type="ChEBI" id="CHEBI:195366"/>
        <dbReference type="EC" id="2.1.2.9"/>
    </reaction>
</comment>
<keyword evidence="9" id="KW-1185">Reference proteome</keyword>
<evidence type="ECO:0000256" key="1">
    <source>
        <dbReference type="ARBA" id="ARBA00010699"/>
    </source>
</evidence>
<dbReference type="PANTHER" id="PTHR11138:SF5">
    <property type="entry name" value="METHIONYL-TRNA FORMYLTRANSFERASE, MITOCHONDRIAL"/>
    <property type="match status" value="1"/>
</dbReference>
<dbReference type="CDD" id="cd08646">
    <property type="entry name" value="FMT_core_Met-tRNA-FMT_N"/>
    <property type="match status" value="1"/>
</dbReference>
<dbReference type="PANTHER" id="PTHR11138">
    <property type="entry name" value="METHIONYL-TRNA FORMYLTRANSFERASE"/>
    <property type="match status" value="1"/>
</dbReference>
<dbReference type="CDD" id="cd08704">
    <property type="entry name" value="Met_tRNA_FMT_C"/>
    <property type="match status" value="1"/>
</dbReference>
<dbReference type="SUPFAM" id="SSF50486">
    <property type="entry name" value="FMT C-terminal domain-like"/>
    <property type="match status" value="1"/>
</dbReference>
<gene>
    <name evidence="5" type="primary">fmt</name>
    <name evidence="8" type="ORF">J2S37_002284</name>
</gene>
<keyword evidence="4 5" id="KW-0648">Protein biosynthesis</keyword>
<dbReference type="InterPro" id="IPR041711">
    <property type="entry name" value="Met-tRNA-FMT_N"/>
</dbReference>
<accession>A0ABU2BBK0</accession>
<comment type="similarity">
    <text evidence="1 5">Belongs to the Fmt family.</text>
</comment>
<keyword evidence="3 5" id="KW-0808">Transferase</keyword>
<dbReference type="SUPFAM" id="SSF53328">
    <property type="entry name" value="Formyltransferase"/>
    <property type="match status" value="1"/>
</dbReference>
<comment type="caution">
    <text evidence="8">The sequence shown here is derived from an EMBL/GenBank/DDBJ whole genome shotgun (WGS) entry which is preliminary data.</text>
</comment>
<dbReference type="InterPro" id="IPR036477">
    <property type="entry name" value="Formyl_transf_N_sf"/>
</dbReference>
<sequence length="315" mass="33822">MRLIFAGTPEPAVVALEKLLASEHEVIAVLTRPDAPKGRGRTLHPCAVAAFAEKHGIEVRKPATLKQGTEDGDAFRARLQQLAPDCVPVVAYGNLIPQDVLDMVEHGFVNLHFSLLPKYRGAAPVQAAIAAGESITGATTFRIDAGLDTGDILGMIEQPIEATDTADDLLTRLAYSGGDLLVRTITGLEAGSIEPRKQQGDPSHAAKILPADARIDWNLPAEIIDRTVRAVTPAPGAWTMLGDDRVKLDRLTLNPTQIEEITLSPGELHIQKKQVLVGTGTTALALTRIQVPGKKMMNATDWSRGIHNPEGITFQ</sequence>
<dbReference type="InterPro" id="IPR005794">
    <property type="entry name" value="Fmt"/>
</dbReference>
<dbReference type="HAMAP" id="MF_00182">
    <property type="entry name" value="Formyl_trans"/>
    <property type="match status" value="1"/>
</dbReference>
<evidence type="ECO:0000256" key="3">
    <source>
        <dbReference type="ARBA" id="ARBA00022679"/>
    </source>
</evidence>
<organism evidence="8 9">
    <name type="scientific">Corynebacterium felinum</name>
    <dbReference type="NCBI Taxonomy" id="131318"/>
    <lineage>
        <taxon>Bacteria</taxon>
        <taxon>Bacillati</taxon>
        <taxon>Actinomycetota</taxon>
        <taxon>Actinomycetes</taxon>
        <taxon>Mycobacteriales</taxon>
        <taxon>Corynebacteriaceae</taxon>
        <taxon>Corynebacterium</taxon>
    </lineage>
</organism>
<dbReference type="RefSeq" id="WP_277105611.1">
    <property type="nucleotide sequence ID" value="NZ_BAAAJS010000042.1"/>
</dbReference>
<evidence type="ECO:0000256" key="5">
    <source>
        <dbReference type="HAMAP-Rule" id="MF_00182"/>
    </source>
</evidence>
<dbReference type="InterPro" id="IPR002376">
    <property type="entry name" value="Formyl_transf_N"/>
</dbReference>
<evidence type="ECO:0000313" key="8">
    <source>
        <dbReference type="EMBL" id="MDR7355746.1"/>
    </source>
</evidence>
<evidence type="ECO:0000259" key="6">
    <source>
        <dbReference type="Pfam" id="PF00551"/>
    </source>
</evidence>
<feature type="binding site" evidence="5">
    <location>
        <begin position="114"/>
        <end position="117"/>
    </location>
    <ligand>
        <name>(6S)-5,6,7,8-tetrahydrofolate</name>
        <dbReference type="ChEBI" id="CHEBI:57453"/>
    </ligand>
</feature>
<evidence type="ECO:0000259" key="7">
    <source>
        <dbReference type="Pfam" id="PF02911"/>
    </source>
</evidence>
<dbReference type="InterPro" id="IPR044135">
    <property type="entry name" value="Met-tRNA-FMT_C"/>
</dbReference>
<feature type="domain" description="Formyl transferase C-terminal" evidence="7">
    <location>
        <begin position="207"/>
        <end position="305"/>
    </location>
</feature>
<dbReference type="Gene3D" id="3.40.50.12230">
    <property type="match status" value="1"/>
</dbReference>
<evidence type="ECO:0000313" key="9">
    <source>
        <dbReference type="Proteomes" id="UP001183619"/>
    </source>
</evidence>
<dbReference type="GO" id="GO:0004479">
    <property type="term" value="F:methionyl-tRNA formyltransferase activity"/>
    <property type="evidence" value="ECO:0007669"/>
    <property type="project" value="UniProtKB-EC"/>
</dbReference>
<dbReference type="Pfam" id="PF00551">
    <property type="entry name" value="Formyl_trans_N"/>
    <property type="match status" value="1"/>
</dbReference>
<name>A0ABU2BBK0_9CORY</name>
<dbReference type="EC" id="2.1.2.9" evidence="2 5"/>
<dbReference type="InterPro" id="IPR005793">
    <property type="entry name" value="Formyl_trans_C"/>
</dbReference>
<dbReference type="EMBL" id="JAVDYF010000001">
    <property type="protein sequence ID" value="MDR7355746.1"/>
    <property type="molecule type" value="Genomic_DNA"/>
</dbReference>
<comment type="function">
    <text evidence="5">Attaches a formyl group to the free amino group of methionyl-tRNA(fMet). The formyl group appears to play a dual role in the initiator identity of N-formylmethionyl-tRNA by promoting its recognition by IF2 and preventing the misappropriation of this tRNA by the elongation apparatus.</text>
</comment>
<proteinExistence type="inferred from homology"/>
<dbReference type="Proteomes" id="UP001183619">
    <property type="component" value="Unassembled WGS sequence"/>
</dbReference>
<protein>
    <recommendedName>
        <fullName evidence="2 5">Methionyl-tRNA formyltransferase</fullName>
        <ecNumber evidence="2 5">2.1.2.9</ecNumber>
    </recommendedName>
</protein>
<dbReference type="Pfam" id="PF02911">
    <property type="entry name" value="Formyl_trans_C"/>
    <property type="match status" value="1"/>
</dbReference>